<dbReference type="PANTHER" id="PTHR45942">
    <property type="entry name" value="PROTEIN PHOSPATASE 3 REGULATORY SUBUNIT B ALPHA ISOFORM TYPE 1"/>
    <property type="match status" value="1"/>
</dbReference>
<protein>
    <submittedName>
        <fullName evidence="5">Calcineurin regulatory subunit B</fullName>
    </submittedName>
</protein>
<sequence>MGGQQSFSTTFEQDIANLPQHYFSKIELRRLWGRFYNLTNGDKFLTTHILRQIPELQLNPLADRIAELFVDQTDQQSISFSSFVSHLSIFSYKASEEEKLRFVFAVYDKDKDGQVNEAELYEILKACVGNNIEDAQLKLLVQGTMADADKNGEKQLNYDEFKQCISRNTGLAEKITVRF</sequence>
<accession>A0A146K5G1</accession>
<keyword evidence="2" id="KW-0677">Repeat</keyword>
<evidence type="ECO:0000313" key="5">
    <source>
        <dbReference type="EMBL" id="JAP92140.1"/>
    </source>
</evidence>
<proteinExistence type="predicted"/>
<evidence type="ECO:0000256" key="1">
    <source>
        <dbReference type="ARBA" id="ARBA00022723"/>
    </source>
</evidence>
<keyword evidence="1" id="KW-0479">Metal-binding</keyword>
<dbReference type="Pfam" id="PF13499">
    <property type="entry name" value="EF-hand_7"/>
    <property type="match status" value="1"/>
</dbReference>
<dbReference type="PROSITE" id="PS00018">
    <property type="entry name" value="EF_HAND_1"/>
    <property type="match status" value="2"/>
</dbReference>
<dbReference type="FunFam" id="1.10.238.10:FF:000003">
    <property type="entry name" value="Calmodulin A"/>
    <property type="match status" value="1"/>
</dbReference>
<dbReference type="CDD" id="cd00051">
    <property type="entry name" value="EFh"/>
    <property type="match status" value="1"/>
</dbReference>
<evidence type="ECO:0000256" key="2">
    <source>
        <dbReference type="ARBA" id="ARBA00022737"/>
    </source>
</evidence>
<dbReference type="GO" id="GO:0005509">
    <property type="term" value="F:calcium ion binding"/>
    <property type="evidence" value="ECO:0007669"/>
    <property type="project" value="InterPro"/>
</dbReference>
<keyword evidence="3" id="KW-0106">Calcium</keyword>
<dbReference type="Gene3D" id="1.10.238.10">
    <property type="entry name" value="EF-hand"/>
    <property type="match status" value="1"/>
</dbReference>
<dbReference type="SMART" id="SM00054">
    <property type="entry name" value="EFh"/>
    <property type="match status" value="2"/>
</dbReference>
<evidence type="ECO:0000259" key="4">
    <source>
        <dbReference type="PROSITE" id="PS50222"/>
    </source>
</evidence>
<reference evidence="5" key="1">
    <citation type="submission" date="2015-07" db="EMBL/GenBank/DDBJ databases">
        <title>Adaptation to a free-living lifestyle via gene acquisitions in the diplomonad Trepomonas sp. PC1.</title>
        <authorList>
            <person name="Xu F."/>
            <person name="Jerlstrom-Hultqvist J."/>
            <person name="Kolisko M."/>
            <person name="Simpson A.G.B."/>
            <person name="Roger A.J."/>
            <person name="Svard S.G."/>
            <person name="Andersson J.O."/>
        </authorList>
    </citation>
    <scope>NUCLEOTIDE SEQUENCE</scope>
    <source>
        <strain evidence="5">PC1</strain>
    </source>
</reference>
<dbReference type="EMBL" id="GDID01004466">
    <property type="protein sequence ID" value="JAP92140.1"/>
    <property type="molecule type" value="Transcribed_RNA"/>
</dbReference>
<dbReference type="InterPro" id="IPR002048">
    <property type="entry name" value="EF_hand_dom"/>
</dbReference>
<gene>
    <name evidence="5" type="ORF">TPC1_16012</name>
</gene>
<dbReference type="AlphaFoldDB" id="A0A146K5G1"/>
<dbReference type="PROSITE" id="PS50222">
    <property type="entry name" value="EF_HAND_2"/>
    <property type="match status" value="1"/>
</dbReference>
<dbReference type="InterPro" id="IPR011992">
    <property type="entry name" value="EF-hand-dom_pair"/>
</dbReference>
<organism evidence="5">
    <name type="scientific">Trepomonas sp. PC1</name>
    <dbReference type="NCBI Taxonomy" id="1076344"/>
    <lineage>
        <taxon>Eukaryota</taxon>
        <taxon>Metamonada</taxon>
        <taxon>Diplomonadida</taxon>
        <taxon>Hexamitidae</taxon>
        <taxon>Hexamitinae</taxon>
        <taxon>Trepomonas</taxon>
    </lineage>
</organism>
<name>A0A146K5G1_9EUKA</name>
<dbReference type="InterPro" id="IPR018247">
    <property type="entry name" value="EF_Hand_1_Ca_BS"/>
</dbReference>
<dbReference type="SUPFAM" id="SSF47473">
    <property type="entry name" value="EF-hand"/>
    <property type="match status" value="1"/>
</dbReference>
<feature type="domain" description="EF-hand" evidence="4">
    <location>
        <begin position="95"/>
        <end position="130"/>
    </location>
</feature>
<evidence type="ECO:0000256" key="3">
    <source>
        <dbReference type="ARBA" id="ARBA00022837"/>
    </source>
</evidence>